<feature type="region of interest" description="Disordered" evidence="1">
    <location>
        <begin position="38"/>
        <end position="100"/>
    </location>
</feature>
<protein>
    <submittedName>
        <fullName evidence="2">Uncharacterized protein</fullName>
    </submittedName>
</protein>
<name>A0AA35YMD8_LACSI</name>
<dbReference type="AlphaFoldDB" id="A0AA35YMD8"/>
<feature type="compositionally biased region" description="Polar residues" evidence="1">
    <location>
        <begin position="48"/>
        <end position="68"/>
    </location>
</feature>
<dbReference type="EMBL" id="OX465079">
    <property type="protein sequence ID" value="CAI9276472.1"/>
    <property type="molecule type" value="Genomic_DNA"/>
</dbReference>
<reference evidence="2" key="1">
    <citation type="submission" date="2023-04" db="EMBL/GenBank/DDBJ databases">
        <authorList>
            <person name="Vijverberg K."/>
            <person name="Xiong W."/>
            <person name="Schranz E."/>
        </authorList>
    </citation>
    <scope>NUCLEOTIDE SEQUENCE</scope>
</reference>
<feature type="compositionally biased region" description="Low complexity" evidence="1">
    <location>
        <begin position="89"/>
        <end position="100"/>
    </location>
</feature>
<gene>
    <name evidence="2" type="ORF">LSALG_LOCUS16445</name>
</gene>
<evidence type="ECO:0000256" key="1">
    <source>
        <dbReference type="SAM" id="MobiDB-lite"/>
    </source>
</evidence>
<proteinExistence type="predicted"/>
<evidence type="ECO:0000313" key="3">
    <source>
        <dbReference type="Proteomes" id="UP001177003"/>
    </source>
</evidence>
<feature type="compositionally biased region" description="Low complexity" evidence="1">
    <location>
        <begin position="69"/>
        <end position="80"/>
    </location>
</feature>
<dbReference type="Proteomes" id="UP001177003">
    <property type="component" value="Chromosome 3"/>
</dbReference>
<keyword evidence="3" id="KW-1185">Reference proteome</keyword>
<evidence type="ECO:0000313" key="2">
    <source>
        <dbReference type="EMBL" id="CAI9276472.1"/>
    </source>
</evidence>
<sequence length="100" mass="10805">MFDEDNTSVGALPILTSFKSVQKPSSSKPVYDFAIFSSSSKQEEVTQVDANDQGIQGNEAETNPRNQGSKTKTNTSPSKSLDVNDCDYNDNNSESSTSDT</sequence>
<organism evidence="2 3">
    <name type="scientific">Lactuca saligna</name>
    <name type="common">Willowleaf lettuce</name>
    <dbReference type="NCBI Taxonomy" id="75948"/>
    <lineage>
        <taxon>Eukaryota</taxon>
        <taxon>Viridiplantae</taxon>
        <taxon>Streptophyta</taxon>
        <taxon>Embryophyta</taxon>
        <taxon>Tracheophyta</taxon>
        <taxon>Spermatophyta</taxon>
        <taxon>Magnoliopsida</taxon>
        <taxon>eudicotyledons</taxon>
        <taxon>Gunneridae</taxon>
        <taxon>Pentapetalae</taxon>
        <taxon>asterids</taxon>
        <taxon>campanulids</taxon>
        <taxon>Asterales</taxon>
        <taxon>Asteraceae</taxon>
        <taxon>Cichorioideae</taxon>
        <taxon>Cichorieae</taxon>
        <taxon>Lactucinae</taxon>
        <taxon>Lactuca</taxon>
    </lineage>
</organism>
<accession>A0AA35YMD8</accession>